<dbReference type="InterPro" id="IPR011047">
    <property type="entry name" value="Quinoprotein_ADH-like_sf"/>
</dbReference>
<keyword evidence="4" id="KW-0732">Signal</keyword>
<gene>
    <name evidence="6" type="ORF">D6D12_08551</name>
</gene>
<protein>
    <recommendedName>
        <fullName evidence="5">Pyrrolo-quinoline quinone repeat domain-containing protein</fullName>
    </recommendedName>
</protein>
<dbReference type="Gene3D" id="2.140.10.10">
    <property type="entry name" value="Quinoprotein alcohol dehydrogenase-like superfamily"/>
    <property type="match status" value="1"/>
</dbReference>
<proteinExistence type="inferred from homology"/>
<evidence type="ECO:0000256" key="2">
    <source>
        <dbReference type="ARBA" id="ARBA00008156"/>
    </source>
</evidence>
<organism evidence="6 7">
    <name type="scientific">Aureobasidium pullulans</name>
    <name type="common">Black yeast</name>
    <name type="synonym">Pullularia pullulans</name>
    <dbReference type="NCBI Taxonomy" id="5580"/>
    <lineage>
        <taxon>Eukaryota</taxon>
        <taxon>Fungi</taxon>
        <taxon>Dikarya</taxon>
        <taxon>Ascomycota</taxon>
        <taxon>Pezizomycotina</taxon>
        <taxon>Dothideomycetes</taxon>
        <taxon>Dothideomycetidae</taxon>
        <taxon>Dothideales</taxon>
        <taxon>Saccotheciaceae</taxon>
        <taxon>Aureobasidium</taxon>
    </lineage>
</organism>
<feature type="signal peptide" evidence="4">
    <location>
        <begin position="1"/>
        <end position="21"/>
    </location>
</feature>
<dbReference type="PANTHER" id="PTHR32303">
    <property type="entry name" value="QUINOPROTEIN ALCOHOL DEHYDROGENASE (CYTOCHROME C)"/>
    <property type="match status" value="1"/>
</dbReference>
<feature type="chain" id="PRO_5044502371" description="Pyrrolo-quinoline quinone repeat domain-containing protein" evidence="4">
    <location>
        <begin position="22"/>
        <end position="548"/>
    </location>
</feature>
<sequence length="548" mass="58388">MCLPPVLWSLVLIAVACCASGHKKHSEWSGWGANIFNSRWATSNSSISHSNAGTLHESCFVQFPNGVSAPPAISGDMAYFPTWNGRFVAVDYKTCQVHWNISVADIVTDYAPLTALQVNYTRVASRSTPQIDGSVLYFTTLAHALVVAVDRGTGAHLASIQINPHELASLTMSPTFYKGKLFIGSSSQEEFAAGFTPGYVCCSFVGNMAAVGYDKSARQFKTVWNVSMITAGSTLPGWSGNAIWGSQPSIDEARSQVFVATGNVYSVPPEYESCLTDTDANVTTTNSTCLPEGVLQEAVIALDLETGAIKWSRVVSPLDSWTTACGFMALPLNAAVCPGTPGPDADFGMAPTFVPASMWTPKGLDIVVIGQKNGVIHAFSARNSTLLWASATSPDGGQGGLIWGIAADDQRVYFTGVNGNSVTWQVQPSNQTISNSAFGAISLLNGSILWETPAPLDSIALVPPTVVNDVLFTGRTGTNKTGSYDLTQGGLIAIDKRSGLIIRDYNLEVNFHGGVAVQNDHVMFGTGQLRRSKKYGRRRLCAIGRMSA</sequence>
<evidence type="ECO:0000313" key="7">
    <source>
        <dbReference type="Proteomes" id="UP000310374"/>
    </source>
</evidence>
<evidence type="ECO:0000256" key="3">
    <source>
        <dbReference type="ARBA" id="ARBA00023002"/>
    </source>
</evidence>
<dbReference type="PANTHER" id="PTHR32303:SF10">
    <property type="entry name" value="OUTER MEMBRANE PROTEIN ASSEMBLY FACTOR BAMB"/>
    <property type="match status" value="1"/>
</dbReference>
<comment type="cofactor">
    <cofactor evidence="1">
        <name>pyrroloquinoline quinone</name>
        <dbReference type="ChEBI" id="CHEBI:58442"/>
    </cofactor>
</comment>
<dbReference type="AlphaFoldDB" id="A0AB74JIJ8"/>
<comment type="similarity">
    <text evidence="2">Belongs to the bacterial PQQ dehydrogenase family.</text>
</comment>
<evidence type="ECO:0000259" key="5">
    <source>
        <dbReference type="Pfam" id="PF13360"/>
    </source>
</evidence>
<dbReference type="InterPro" id="IPR018391">
    <property type="entry name" value="PQQ_b-propeller_rpt"/>
</dbReference>
<feature type="domain" description="Pyrrolo-quinoline quinone repeat" evidence="5">
    <location>
        <begin position="63"/>
        <end position="189"/>
    </location>
</feature>
<dbReference type="SMART" id="SM00564">
    <property type="entry name" value="PQQ"/>
    <property type="match status" value="5"/>
</dbReference>
<name>A0AB74JIJ8_AURPU</name>
<evidence type="ECO:0000313" key="6">
    <source>
        <dbReference type="EMBL" id="THX23250.1"/>
    </source>
</evidence>
<dbReference type="Proteomes" id="UP000310374">
    <property type="component" value="Unassembled WGS sequence"/>
</dbReference>
<dbReference type="EMBL" id="QZAT01000155">
    <property type="protein sequence ID" value="THX23250.1"/>
    <property type="molecule type" value="Genomic_DNA"/>
</dbReference>
<reference evidence="6 7" key="1">
    <citation type="submission" date="2018-10" db="EMBL/GenBank/DDBJ databases">
        <title>Fifty Aureobasidium pullulans genomes reveal a recombining polyextremotolerant generalist.</title>
        <authorList>
            <person name="Gostincar C."/>
            <person name="Turk M."/>
            <person name="Zajc J."/>
            <person name="Gunde-Cimerman N."/>
        </authorList>
    </citation>
    <scope>NUCLEOTIDE SEQUENCE [LARGE SCALE GENOMIC DNA]</scope>
    <source>
        <strain evidence="6 7">EXF-10081</strain>
    </source>
</reference>
<keyword evidence="3" id="KW-0560">Oxidoreductase</keyword>
<evidence type="ECO:0000256" key="1">
    <source>
        <dbReference type="ARBA" id="ARBA00001931"/>
    </source>
</evidence>
<dbReference type="SUPFAM" id="SSF50998">
    <property type="entry name" value="Quinoprotein alcohol dehydrogenase-like"/>
    <property type="match status" value="2"/>
</dbReference>
<comment type="caution">
    <text evidence="6">The sequence shown here is derived from an EMBL/GenBank/DDBJ whole genome shotgun (WGS) entry which is preliminary data.</text>
</comment>
<evidence type="ECO:0000256" key="4">
    <source>
        <dbReference type="SAM" id="SignalP"/>
    </source>
</evidence>
<dbReference type="InterPro" id="IPR002372">
    <property type="entry name" value="PQQ_rpt_dom"/>
</dbReference>
<dbReference type="Pfam" id="PF13360">
    <property type="entry name" value="PQQ_2"/>
    <property type="match status" value="1"/>
</dbReference>
<accession>A0AB74JIJ8</accession>